<reference evidence="1" key="1">
    <citation type="journal article" date="2020" name="Stud. Mycol.">
        <title>101 Dothideomycetes genomes: a test case for predicting lifestyles and emergence of pathogens.</title>
        <authorList>
            <person name="Haridas S."/>
            <person name="Albert R."/>
            <person name="Binder M."/>
            <person name="Bloem J."/>
            <person name="Labutti K."/>
            <person name="Salamov A."/>
            <person name="Andreopoulos B."/>
            <person name="Baker S."/>
            <person name="Barry K."/>
            <person name="Bills G."/>
            <person name="Bluhm B."/>
            <person name="Cannon C."/>
            <person name="Castanera R."/>
            <person name="Culley D."/>
            <person name="Daum C."/>
            <person name="Ezra D."/>
            <person name="Gonzalez J."/>
            <person name="Henrissat B."/>
            <person name="Kuo A."/>
            <person name="Liang C."/>
            <person name="Lipzen A."/>
            <person name="Lutzoni F."/>
            <person name="Magnuson J."/>
            <person name="Mondo S."/>
            <person name="Nolan M."/>
            <person name="Ohm R."/>
            <person name="Pangilinan J."/>
            <person name="Park H.-J."/>
            <person name="Ramirez L."/>
            <person name="Alfaro M."/>
            <person name="Sun H."/>
            <person name="Tritt A."/>
            <person name="Yoshinaga Y."/>
            <person name="Zwiers L.-H."/>
            <person name="Turgeon B."/>
            <person name="Goodwin S."/>
            <person name="Spatafora J."/>
            <person name="Crous P."/>
            <person name="Grigoriev I."/>
        </authorList>
    </citation>
    <scope>NUCLEOTIDE SEQUENCE</scope>
    <source>
        <strain evidence="1">ATCC 200398</strain>
    </source>
</reference>
<proteinExistence type="predicted"/>
<evidence type="ECO:0000313" key="1">
    <source>
        <dbReference type="EMBL" id="KAF2463940.1"/>
    </source>
</evidence>
<sequence length="210" mass="24189">MLSLANSTCPSSCYHLTLKVTPATRILLLFKFCSVPPITAAKLEIETGMRRLQKQLKVSDNGRPHASLSLSKLMHPEPENNREDSRPLRQLSSAINSNYSFNRRIEQVCRRMSRLPNEPALTPADEHPSRNASTEQRPFRCETCLKYFSTPFNLKRHEKNVHQTLRSYLCPLVGCRILFSHWDNLVDHLADNHEDIYFQFQNLVSTPAKI</sequence>
<organism evidence="1 2">
    <name type="scientific">Lindgomyces ingoldianus</name>
    <dbReference type="NCBI Taxonomy" id="673940"/>
    <lineage>
        <taxon>Eukaryota</taxon>
        <taxon>Fungi</taxon>
        <taxon>Dikarya</taxon>
        <taxon>Ascomycota</taxon>
        <taxon>Pezizomycotina</taxon>
        <taxon>Dothideomycetes</taxon>
        <taxon>Pleosporomycetidae</taxon>
        <taxon>Pleosporales</taxon>
        <taxon>Lindgomycetaceae</taxon>
        <taxon>Lindgomyces</taxon>
    </lineage>
</organism>
<accession>A0ACB6QCS4</accession>
<gene>
    <name evidence="1" type="ORF">BDR25DRAFT_362248</name>
</gene>
<name>A0ACB6QCS4_9PLEO</name>
<protein>
    <submittedName>
        <fullName evidence="1">Uncharacterized protein</fullName>
    </submittedName>
</protein>
<dbReference type="EMBL" id="MU003543">
    <property type="protein sequence ID" value="KAF2463940.1"/>
    <property type="molecule type" value="Genomic_DNA"/>
</dbReference>
<comment type="caution">
    <text evidence="1">The sequence shown here is derived from an EMBL/GenBank/DDBJ whole genome shotgun (WGS) entry which is preliminary data.</text>
</comment>
<evidence type="ECO:0000313" key="2">
    <source>
        <dbReference type="Proteomes" id="UP000799755"/>
    </source>
</evidence>
<keyword evidence="2" id="KW-1185">Reference proteome</keyword>
<dbReference type="Proteomes" id="UP000799755">
    <property type="component" value="Unassembled WGS sequence"/>
</dbReference>